<organism evidence="2 3">
    <name type="scientific">Lentinula aff. detonsa</name>
    <dbReference type="NCBI Taxonomy" id="2804958"/>
    <lineage>
        <taxon>Eukaryota</taxon>
        <taxon>Fungi</taxon>
        <taxon>Dikarya</taxon>
        <taxon>Basidiomycota</taxon>
        <taxon>Agaricomycotina</taxon>
        <taxon>Agaricomycetes</taxon>
        <taxon>Agaricomycetidae</taxon>
        <taxon>Agaricales</taxon>
        <taxon>Marasmiineae</taxon>
        <taxon>Omphalotaceae</taxon>
        <taxon>Lentinula</taxon>
    </lineage>
</organism>
<gene>
    <name evidence="2" type="ORF">GGU10DRAFT_241201</name>
</gene>
<dbReference type="AlphaFoldDB" id="A0AA38NJ69"/>
<feature type="non-terminal residue" evidence="2">
    <location>
        <position position="101"/>
    </location>
</feature>
<dbReference type="Proteomes" id="UP001163798">
    <property type="component" value="Unassembled WGS sequence"/>
</dbReference>
<proteinExistence type="predicted"/>
<sequence length="101" mass="10561">QKPNSEPADKAETSLPPPVVSTAAPKPKSKAKAKARSPSPPPIAIPPLHDCALTIKLGRPDNYTVDITSLAKASGQRPPTPKQKGQDESSDSEAEKTKAAE</sequence>
<feature type="region of interest" description="Disordered" evidence="1">
    <location>
        <begin position="1"/>
        <end position="48"/>
    </location>
</feature>
<accession>A0AA38NJ69</accession>
<feature type="region of interest" description="Disordered" evidence="1">
    <location>
        <begin position="68"/>
        <end position="101"/>
    </location>
</feature>
<reference evidence="2" key="1">
    <citation type="submission" date="2022-08" db="EMBL/GenBank/DDBJ databases">
        <authorList>
            <consortium name="DOE Joint Genome Institute"/>
            <person name="Min B."/>
            <person name="Riley R."/>
            <person name="Sierra-Patev S."/>
            <person name="Naranjo-Ortiz M."/>
            <person name="Looney B."/>
            <person name="Konkel Z."/>
            <person name="Slot J.C."/>
            <person name="Sakamoto Y."/>
            <person name="Steenwyk J.L."/>
            <person name="Rokas A."/>
            <person name="Carro J."/>
            <person name="Camarero S."/>
            <person name="Ferreira P."/>
            <person name="Molpeceres G."/>
            <person name="Ruiz-Duenas F.J."/>
            <person name="Serrano A."/>
            <person name="Henrissat B."/>
            <person name="Drula E."/>
            <person name="Hughes K.W."/>
            <person name="Mata J.L."/>
            <person name="Ishikawa N.K."/>
            <person name="Vargas-Isla R."/>
            <person name="Ushijima S."/>
            <person name="Smith C.A."/>
            <person name="Ahrendt S."/>
            <person name="Andreopoulos W."/>
            <person name="He G."/>
            <person name="Labutti K."/>
            <person name="Lipzen A."/>
            <person name="Ng V."/>
            <person name="Sandor L."/>
            <person name="Barry K."/>
            <person name="Martinez A.T."/>
            <person name="Xiao Y."/>
            <person name="Gibbons J.G."/>
            <person name="Terashima K."/>
            <person name="Hibbett D.S."/>
            <person name="Grigoriev I.V."/>
        </authorList>
    </citation>
    <scope>NUCLEOTIDE SEQUENCE</scope>
    <source>
        <strain evidence="2">TFB10291</strain>
    </source>
</reference>
<evidence type="ECO:0000313" key="3">
    <source>
        <dbReference type="Proteomes" id="UP001163798"/>
    </source>
</evidence>
<comment type="caution">
    <text evidence="2">The sequence shown here is derived from an EMBL/GenBank/DDBJ whole genome shotgun (WGS) entry which is preliminary data.</text>
</comment>
<dbReference type="EMBL" id="MU793790">
    <property type="protein sequence ID" value="KAJ3780319.1"/>
    <property type="molecule type" value="Genomic_DNA"/>
</dbReference>
<protein>
    <submittedName>
        <fullName evidence="2">Uncharacterized protein</fullName>
    </submittedName>
</protein>
<keyword evidence="3" id="KW-1185">Reference proteome</keyword>
<feature type="non-terminal residue" evidence="2">
    <location>
        <position position="1"/>
    </location>
</feature>
<evidence type="ECO:0000313" key="2">
    <source>
        <dbReference type="EMBL" id="KAJ3780319.1"/>
    </source>
</evidence>
<name>A0AA38NJ69_9AGAR</name>
<evidence type="ECO:0000256" key="1">
    <source>
        <dbReference type="SAM" id="MobiDB-lite"/>
    </source>
</evidence>